<reference evidence="1 2" key="1">
    <citation type="submission" date="2017-02" db="EMBL/GenBank/DDBJ databases">
        <title>Paraburkholderia sophoroidis sp. nov. and Paraburkholderia steynii sp. nov. rhizobial symbionts of the fynbos legume Hypocalyptus sophoroides.</title>
        <authorList>
            <person name="Steenkamp E.T."/>
            <person name="Beukes C.W."/>
            <person name="Van Zyl E."/>
            <person name="Avontuur J."/>
            <person name="Chan W.Y."/>
            <person name="Hassen A."/>
            <person name="Palmer M."/>
            <person name="Mthombeni L."/>
            <person name="Phalane F."/>
            <person name="Sereme K."/>
            <person name="Venter S.N."/>
        </authorList>
    </citation>
    <scope>NUCLEOTIDE SEQUENCE [LARGE SCALE GENOMIC DNA]</scope>
    <source>
        <strain evidence="1 2">HC1.1ba</strain>
    </source>
</reference>
<sequence>MRNLCGETKSRKEELFMLKKLVGILFAIAMLALVGCGQQKKAVELPTLLEDISGVWKTKGENSMLTLDYTDKKLRMLMDADFIPVTVGAMDNENQTVNLNVTLADGKPAVWTIRELWNADKS</sequence>
<feature type="non-terminal residue" evidence="1">
    <location>
        <position position="122"/>
    </location>
</feature>
<proteinExistence type="predicted"/>
<dbReference type="Proteomes" id="UP000294200">
    <property type="component" value="Unassembled WGS sequence"/>
</dbReference>
<dbReference type="EMBL" id="MWML01000613">
    <property type="protein sequence ID" value="TCG02938.1"/>
    <property type="molecule type" value="Genomic_DNA"/>
</dbReference>
<comment type="caution">
    <text evidence="1">The sequence shown here is derived from an EMBL/GenBank/DDBJ whole genome shotgun (WGS) entry which is preliminary data.</text>
</comment>
<protein>
    <recommendedName>
        <fullName evidence="3">DUF5004 domain-containing protein</fullName>
    </recommendedName>
</protein>
<evidence type="ECO:0000313" key="2">
    <source>
        <dbReference type="Proteomes" id="UP000294200"/>
    </source>
</evidence>
<keyword evidence="2" id="KW-1185">Reference proteome</keyword>
<organism evidence="1 2">
    <name type="scientific">Paraburkholderia steynii</name>
    <dbReference type="NCBI Taxonomy" id="1245441"/>
    <lineage>
        <taxon>Bacteria</taxon>
        <taxon>Pseudomonadati</taxon>
        <taxon>Pseudomonadota</taxon>
        <taxon>Betaproteobacteria</taxon>
        <taxon>Burkholderiales</taxon>
        <taxon>Burkholderiaceae</taxon>
        <taxon>Paraburkholderia</taxon>
    </lineage>
</organism>
<evidence type="ECO:0008006" key="3">
    <source>
        <dbReference type="Google" id="ProtNLM"/>
    </source>
</evidence>
<dbReference type="AlphaFoldDB" id="A0A4V2NFZ4"/>
<accession>A0A4V2NFZ4</accession>
<gene>
    <name evidence="1" type="ORF">BZM27_52155</name>
</gene>
<evidence type="ECO:0000313" key="1">
    <source>
        <dbReference type="EMBL" id="TCG02938.1"/>
    </source>
</evidence>
<name>A0A4V2NFZ4_9BURK</name>